<evidence type="ECO:0000256" key="3">
    <source>
        <dbReference type="SAM" id="SignalP"/>
    </source>
</evidence>
<dbReference type="PANTHER" id="PTHR21593">
    <property type="entry name" value="PRION-LIKE- Q/N-RICH -DOMAIN-BEARING PROTEIN PROTEIN"/>
    <property type="match status" value="1"/>
</dbReference>
<evidence type="ECO:0000313" key="6">
    <source>
        <dbReference type="Proteomes" id="UP000230423"/>
    </source>
</evidence>
<dbReference type="InterPro" id="IPR052823">
    <property type="entry name" value="SXP/RAL-2_related"/>
</dbReference>
<evidence type="ECO:0000259" key="4">
    <source>
        <dbReference type="Pfam" id="PF02520"/>
    </source>
</evidence>
<feature type="compositionally biased region" description="Basic and acidic residues" evidence="2">
    <location>
        <begin position="220"/>
        <end position="230"/>
    </location>
</feature>
<proteinExistence type="predicted"/>
<feature type="region of interest" description="Disordered" evidence="2">
    <location>
        <begin position="19"/>
        <end position="55"/>
    </location>
</feature>
<feature type="region of interest" description="Disordered" evidence="2">
    <location>
        <begin position="173"/>
        <end position="242"/>
    </location>
</feature>
<dbReference type="InterPro" id="IPR003677">
    <property type="entry name" value="ANIS5_cation-bd"/>
</dbReference>
<dbReference type="Proteomes" id="UP000230423">
    <property type="component" value="Unassembled WGS sequence"/>
</dbReference>
<feature type="domain" description="SXP/RAL-2 family protein Ani s 5-like cation-binding" evidence="4">
    <location>
        <begin position="63"/>
        <end position="169"/>
    </location>
</feature>
<gene>
    <name evidence="5" type="ORF">TELCIR_09935</name>
</gene>
<name>A0A2G9UFM8_TELCI</name>
<sequence length="242" mass="27338">MNKCLLLMALFGAALCASDRRRDREDGNRDRNGGGDKERRGGSGSRRETGPPPQPFLLTVTEEARQEFFAISSKKDVTIREQKEKISQWAQKYSIEKQVEEFNANMMRLKEELKQNVTDLIFTLPSAAQQFSAVMDNEDQTPAERKKALADLNAENPQAFSVLKFAVGQFLPRFGPDRKGRMQNRKNKRERNGMRGGPDEKRSSSDRGRPRGFKGTAPRNSEDGESRRNQETGSFDGSDLGF</sequence>
<dbReference type="EMBL" id="KZ347171">
    <property type="protein sequence ID" value="PIO68280.1"/>
    <property type="molecule type" value="Genomic_DNA"/>
</dbReference>
<feature type="chain" id="PRO_5013748798" description="SXP/RAL-2 family protein Ani s 5-like cation-binding domain-containing protein" evidence="3">
    <location>
        <begin position="17"/>
        <end position="242"/>
    </location>
</feature>
<evidence type="ECO:0000256" key="2">
    <source>
        <dbReference type="SAM" id="MobiDB-lite"/>
    </source>
</evidence>
<evidence type="ECO:0000313" key="5">
    <source>
        <dbReference type="EMBL" id="PIO68280.1"/>
    </source>
</evidence>
<evidence type="ECO:0000256" key="1">
    <source>
        <dbReference type="SAM" id="Coils"/>
    </source>
</evidence>
<dbReference type="OrthoDB" id="5857109at2759"/>
<feature type="coiled-coil region" evidence="1">
    <location>
        <begin position="92"/>
        <end position="119"/>
    </location>
</feature>
<keyword evidence="1" id="KW-0175">Coiled coil</keyword>
<reference evidence="5 6" key="1">
    <citation type="submission" date="2015-09" db="EMBL/GenBank/DDBJ databases">
        <title>Draft genome of the parasitic nematode Teladorsagia circumcincta isolate WARC Sus (inbred).</title>
        <authorList>
            <person name="Mitreva M."/>
        </authorList>
    </citation>
    <scope>NUCLEOTIDE SEQUENCE [LARGE SCALE GENOMIC DNA]</scope>
    <source>
        <strain evidence="5 6">S</strain>
    </source>
</reference>
<organism evidence="5 6">
    <name type="scientific">Teladorsagia circumcincta</name>
    <name type="common">Brown stomach worm</name>
    <name type="synonym">Ostertagia circumcincta</name>
    <dbReference type="NCBI Taxonomy" id="45464"/>
    <lineage>
        <taxon>Eukaryota</taxon>
        <taxon>Metazoa</taxon>
        <taxon>Ecdysozoa</taxon>
        <taxon>Nematoda</taxon>
        <taxon>Chromadorea</taxon>
        <taxon>Rhabditida</taxon>
        <taxon>Rhabditina</taxon>
        <taxon>Rhabditomorpha</taxon>
        <taxon>Strongyloidea</taxon>
        <taxon>Trichostrongylidae</taxon>
        <taxon>Teladorsagia</taxon>
    </lineage>
</organism>
<keyword evidence="3" id="KW-0732">Signal</keyword>
<dbReference type="AlphaFoldDB" id="A0A2G9UFM8"/>
<feature type="signal peptide" evidence="3">
    <location>
        <begin position="1"/>
        <end position="16"/>
    </location>
</feature>
<dbReference type="Pfam" id="PF02520">
    <property type="entry name" value="ANIS5_cation-bd"/>
    <property type="match status" value="1"/>
</dbReference>
<protein>
    <recommendedName>
        <fullName evidence="4">SXP/RAL-2 family protein Ani s 5-like cation-binding domain-containing protein</fullName>
    </recommendedName>
</protein>
<accession>A0A2G9UFM8</accession>
<feature type="compositionally biased region" description="Basic and acidic residues" evidence="2">
    <location>
        <begin position="190"/>
        <end position="209"/>
    </location>
</feature>
<feature type="compositionally biased region" description="Basic and acidic residues" evidence="2">
    <location>
        <begin position="19"/>
        <end position="49"/>
    </location>
</feature>
<dbReference type="PANTHER" id="PTHR21593:SF36">
    <property type="entry name" value="DUF148 DOMAIN-CONTAINING PROTEIN-RELATED"/>
    <property type="match status" value="1"/>
</dbReference>
<keyword evidence="6" id="KW-1185">Reference proteome</keyword>